<feature type="domain" description="YSIRK Gram-positive signal peptide" evidence="3">
    <location>
        <begin position="19"/>
        <end position="43"/>
    </location>
</feature>
<name>A0ABX9LU40_9LACO</name>
<feature type="compositionally biased region" description="Polar residues" evidence="2">
    <location>
        <begin position="168"/>
        <end position="198"/>
    </location>
</feature>
<feature type="region of interest" description="Disordered" evidence="2">
    <location>
        <begin position="61"/>
        <end position="125"/>
    </location>
</feature>
<feature type="compositionally biased region" description="Low complexity" evidence="2">
    <location>
        <begin position="86"/>
        <end position="97"/>
    </location>
</feature>
<feature type="region of interest" description="Disordered" evidence="2">
    <location>
        <begin position="1126"/>
        <end position="1196"/>
    </location>
</feature>
<dbReference type="InterPro" id="IPR046776">
    <property type="entry name" value="Pectate_lyase_5"/>
</dbReference>
<feature type="compositionally biased region" description="Basic and acidic residues" evidence="2">
    <location>
        <begin position="1127"/>
        <end position="1159"/>
    </location>
</feature>
<evidence type="ECO:0000259" key="3">
    <source>
        <dbReference type="Pfam" id="PF04650"/>
    </source>
</evidence>
<accession>A0ABX9LU40</accession>
<dbReference type="Pfam" id="PF07564">
    <property type="entry name" value="DUF1542"/>
    <property type="match status" value="1"/>
</dbReference>
<feature type="compositionally biased region" description="Basic and acidic residues" evidence="2">
    <location>
        <begin position="104"/>
        <end position="125"/>
    </location>
</feature>
<dbReference type="NCBIfam" id="TIGR01168">
    <property type="entry name" value="YSIRK_signal"/>
    <property type="match status" value="1"/>
</dbReference>
<evidence type="ECO:0000313" key="5">
    <source>
        <dbReference type="EMBL" id="RHW49225.1"/>
    </source>
</evidence>
<evidence type="ECO:0000313" key="6">
    <source>
        <dbReference type="Proteomes" id="UP000283380"/>
    </source>
</evidence>
<proteinExistence type="predicted"/>
<evidence type="ECO:0000259" key="4">
    <source>
        <dbReference type="Pfam" id="PF07564"/>
    </source>
</evidence>
<dbReference type="RefSeq" id="WP_118907316.1">
    <property type="nucleotide sequence ID" value="NZ_QOCU01000010.1"/>
</dbReference>
<evidence type="ECO:0000256" key="2">
    <source>
        <dbReference type="SAM" id="MobiDB-lite"/>
    </source>
</evidence>
<feature type="compositionally biased region" description="Basic and acidic residues" evidence="2">
    <location>
        <begin position="1173"/>
        <end position="1188"/>
    </location>
</feature>
<feature type="compositionally biased region" description="Basic and acidic residues" evidence="2">
    <location>
        <begin position="2300"/>
        <end position="2312"/>
    </location>
</feature>
<feature type="non-terminal residue" evidence="5">
    <location>
        <position position="2348"/>
    </location>
</feature>
<dbReference type="InterPro" id="IPR011439">
    <property type="entry name" value="DUF1542"/>
</dbReference>
<gene>
    <name evidence="5" type="ORF">DS834_08040</name>
</gene>
<feature type="region of interest" description="Disordered" evidence="2">
    <location>
        <begin position="2300"/>
        <end position="2319"/>
    </location>
</feature>
<feature type="compositionally biased region" description="Polar residues" evidence="2">
    <location>
        <begin position="1160"/>
        <end position="1172"/>
    </location>
</feature>
<feature type="region of interest" description="Disordered" evidence="2">
    <location>
        <begin position="910"/>
        <end position="929"/>
    </location>
</feature>
<evidence type="ECO:0008006" key="7">
    <source>
        <dbReference type="Google" id="ProtNLM"/>
    </source>
</evidence>
<dbReference type="Pfam" id="PF04650">
    <property type="entry name" value="YSIRK_signal"/>
    <property type="match status" value="1"/>
</dbReference>
<sequence length="2348" mass="246825">MLGKNNFTERLRKMEMQAKQDHFSIRKLSIGAASVLLGFTFFGLTSQTTKADTINPVQTASAAPNADSADTQKAQPEADSANTQVNTNKNNATDTTASIPQTDSTKDAKSSESKTASNDKDDKNKLSTYSALQTFLKTPAKASDTQVDSSSSGQTSSATVSNTNSTNQPAISVNSDVRVSSNTPVDTPAISDQPSTSKENVIGTEDLASNAAQVHNWDELASAISNADISEIDVMNDILDAPVGGTGENTIPINFVGRNLLIKSNGNGSDRYVVDFKGNHPNVTSGILNLTFQNLVLHSADTYGVIRSDKVTNAIINFENVDFSGSQMIYVGSNTHINFKGTNTAKTVQVNGLVDNRPLLSISGSGNVIDFDGSFTGITRNDSVIVLGGNGNKIIVEPTAKVMLWPAGNTPTGGINLIPFAGINGRYGIIATAPGDNNSIDVKGALKINVGKLDFDGINGSTDWAQAGAIYIGGKSSSLNIDSGALINVTTNGNITTYPLAANNLISINGNLNIAPNGQLSVTGQNMGKYAGTLVNIAGKADINNGSLNIKLVGNAGTGNIVLLNVPGSMNINNPTSVILDAHLNKNLGTSIVGNNGITIANARQRIDLGAISSGVITLPPLYTLQVQKGTQGAIVNLIQLLNGQKKFDLDTFQSMLQDPQISKILQLPELKGVATAIQNAATTGNTDFDGLYKTIFEKIFTDPTAVGYNNLQLIQANSSGFLDIDPSSVVVTNNPDGSRKIAGKVINYNPATDGPNSGGLLDKYIPGGTNAYIIAQYKGSKEGQLLQDPKIVSPYASTNAPDLPSKFVAKVNDDGTFEFTIPAVDAAQLAKGDAISLVPTANFVSYNPADVQAGIRPVIKDLGIVTLSDAQDKAAKEINDAIVAAKAKKPSNLTPDQSKAFDDVMTSTGADATKPVNPDHTATSVYTGDSEAEITKRKQAALDKIAIALKQSIKDSAINDVTAKANATSVAYPLQKPAIDTAKNTAINNINSVPTTGLSDTADAVQSKVNTAKENGIAAIDQAVTDYKTGIKTEINGKIDQVKQDIDSIAADPILNADEKAAIKKLKDQLSRPTEIAKDGGDIDADPNETQVEKHKKEAEDIINGINAKIDAIKKVEQVANNQIAKHPEDSDDIKDNSNKAVDDIINGKDPDGSKGTDDINNTHAAKQQQKVADDIGKAAQAAKDRVNNSGLSTVDKKPYLDAIDAVAKAATAKPGTDGYDPSKSIYGKNTDDDINQAKIIAQNQFNKEAAKAEIAGNGKSYQDGLGIPDDKIIADTVKKEQDKIDAIADGTPATDNRTTADSVENTAKANLLAAAKEAAKAQVKAEAAKAENKDNLNALDSGIDDAVKTADTNIDSHNTIDEIKQDVINGKNDILNKYKEAAKSQIKADSDADKAALGVTTDPAIDNAVKNANTLIDNAESIDGVGKALNTSKNDVLSQFRVAAKSQVKANADQAKQDIGTGIDISGINNALNAANGKIDVDKDPATIKQDIADGKTGILEAAKSANKAKLDAYEKDIEDKIDKSGLPATEIANAKTKAKQIVNNLTDPLGYNQQIDKATDLPGVKDTYDKGKKALDALLGDLSVEQSKQQAIDDIKKAQEAAKNSIATKYPDLKPEDTKALNDKIDNAAKTGIDKIKNETDPNNIPAEHDDTINNINSVGKDADDLALSKQKADAINKLNAKAEAAKKAIDNIPADQLSPTNKEHFKDQIDAYVADATNKINAADKLGVDPAEQAGKADINKDLNDADLTASRAKALQELKAEKDKDLAAIDVKADQMTPDQVKDLKQKINDIYDPAVSQIAGDQTIDTINTDKTNAINGMKGIVDSIGNSIAKNLQDAKDKAINDPDNGLDALAKKVRDHINADPNLSETEKVAFGKKIDDTLTAAKSAVNGATDEVGVKAATTAGRDNLNQIQTDADLQAAKNAAKTALLAEQDKVNTQINGLNTIDATGKKALTDKVNGFYTDAIGKVDAATTISTIDQEKKTGIDNMDNVLKDAMDLNQTIAADQAKLDSVAKDAINQINGSTLSPEDKANAQKAIENIRDQAKSDVAKQGTKDLANQVEAKGESDINAAKNNALKADLDQAKAKAKADIAEKAKAAKDRINADYNSLPKEQQNEAKAAHDKAISDIDDAVGKANADIDKADADPNPKGKIDQIVKDTTNAINQAEKDANLAAAKAKAKAEIQAEADKVKPGLTNQADKDAVDTIANNAISKIDDPTMTDSAAVTTTKDKAIADIDAVKDNAGKAEADAIRKAKADAIKELDNELNGNGTAGNPGVAKQIDGLTSLTPAEKAKFKDQAQKAHDEAVANVNGSATVPDINARKNEGITNIDQALTDAQLQAA</sequence>
<feature type="compositionally biased region" description="Low complexity" evidence="2">
    <location>
        <begin position="142"/>
        <end position="167"/>
    </location>
</feature>
<dbReference type="EMBL" id="QOCU01000010">
    <property type="protein sequence ID" value="RHW49225.1"/>
    <property type="molecule type" value="Genomic_DNA"/>
</dbReference>
<dbReference type="Pfam" id="PF20585">
    <property type="entry name" value="Pectate_lyase_5"/>
    <property type="match status" value="1"/>
</dbReference>
<feature type="region of interest" description="Disordered" evidence="2">
    <location>
        <begin position="139"/>
        <end position="198"/>
    </location>
</feature>
<evidence type="ECO:0000256" key="1">
    <source>
        <dbReference type="ARBA" id="ARBA00022729"/>
    </source>
</evidence>
<dbReference type="InterPro" id="IPR005877">
    <property type="entry name" value="YSIRK_signal_dom"/>
</dbReference>
<feature type="compositionally biased region" description="Polar residues" evidence="2">
    <location>
        <begin position="61"/>
        <end position="85"/>
    </location>
</feature>
<feature type="domain" description="DUF1542" evidence="4">
    <location>
        <begin position="1853"/>
        <end position="1920"/>
    </location>
</feature>
<reference evidence="5 6" key="1">
    <citation type="submission" date="2018-07" db="EMBL/GenBank/DDBJ databases">
        <title>Genome sequences of six Lactobacillus spp. isolated from bumble bee guts.</title>
        <authorList>
            <person name="Motta E.V.S."/>
            <person name="Moran N.A."/>
        </authorList>
    </citation>
    <scope>NUCLEOTIDE SEQUENCE [LARGE SCALE GENOMIC DNA]</scope>
    <source>
        <strain evidence="5 6">BI-4G</strain>
    </source>
</reference>
<keyword evidence="6" id="KW-1185">Reference proteome</keyword>
<organism evidence="5 6">
    <name type="scientific">Lactobacillus bombicola</name>
    <dbReference type="NCBI Taxonomy" id="1505723"/>
    <lineage>
        <taxon>Bacteria</taxon>
        <taxon>Bacillati</taxon>
        <taxon>Bacillota</taxon>
        <taxon>Bacilli</taxon>
        <taxon>Lactobacillales</taxon>
        <taxon>Lactobacillaceae</taxon>
        <taxon>Lactobacillus</taxon>
    </lineage>
</organism>
<protein>
    <recommendedName>
        <fullName evidence="7">DUF1542 domain-containing protein</fullName>
    </recommendedName>
</protein>
<dbReference type="Proteomes" id="UP000283380">
    <property type="component" value="Unassembled WGS sequence"/>
</dbReference>
<comment type="caution">
    <text evidence="5">The sequence shown here is derived from an EMBL/GenBank/DDBJ whole genome shotgun (WGS) entry which is preliminary data.</text>
</comment>
<keyword evidence="1" id="KW-0732">Signal</keyword>